<comment type="caution">
    <text evidence="1">The sequence shown here is derived from an EMBL/GenBank/DDBJ whole genome shotgun (WGS) entry which is preliminary data.</text>
</comment>
<dbReference type="Proteomes" id="UP000268093">
    <property type="component" value="Unassembled WGS sequence"/>
</dbReference>
<accession>A0A433D8L7</accession>
<sequence>MRIAPRSVYNTQIKSFEVVGHMPQRLYDSLEHCGVNGVAYNVLGHFAPNTYAIGFDVPGESVSDGKVVLRAWKRNRLNCTLLLKPSKTDSLRVTARRVRVTDSLRVTAHRLYYVHIILPMLAGSKPVNAQKSILAGRELQFVNAECKQSRPNAEARRNGGETTVHMRHACIVLQMGHLAPFRRKSDVIVTGTKILPNK</sequence>
<evidence type="ECO:0000313" key="2">
    <source>
        <dbReference type="Proteomes" id="UP000268093"/>
    </source>
</evidence>
<keyword evidence="2" id="KW-1185">Reference proteome</keyword>
<reference evidence="1 2" key="1">
    <citation type="journal article" date="2018" name="New Phytol.">
        <title>Phylogenomics of Endogonaceae and evolution of mycorrhizas within Mucoromycota.</title>
        <authorList>
            <person name="Chang Y."/>
            <person name="Desiro A."/>
            <person name="Na H."/>
            <person name="Sandor L."/>
            <person name="Lipzen A."/>
            <person name="Clum A."/>
            <person name="Barry K."/>
            <person name="Grigoriev I.V."/>
            <person name="Martin F.M."/>
            <person name="Stajich J.E."/>
            <person name="Smith M.E."/>
            <person name="Bonito G."/>
            <person name="Spatafora J.W."/>
        </authorList>
    </citation>
    <scope>NUCLEOTIDE SEQUENCE [LARGE SCALE GENOMIC DNA]</scope>
    <source>
        <strain evidence="1 2">GMNB39</strain>
    </source>
</reference>
<dbReference type="AlphaFoldDB" id="A0A433D8L7"/>
<protein>
    <submittedName>
        <fullName evidence="1">Uncharacterized protein</fullName>
    </submittedName>
</protein>
<gene>
    <name evidence="1" type="ORF">BC936DRAFT_146046</name>
</gene>
<dbReference type="EMBL" id="RBNI01004878">
    <property type="protein sequence ID" value="RUP47175.1"/>
    <property type="molecule type" value="Genomic_DNA"/>
</dbReference>
<evidence type="ECO:0000313" key="1">
    <source>
        <dbReference type="EMBL" id="RUP47175.1"/>
    </source>
</evidence>
<organism evidence="1 2">
    <name type="scientific">Jimgerdemannia flammicorona</name>
    <dbReference type="NCBI Taxonomy" id="994334"/>
    <lineage>
        <taxon>Eukaryota</taxon>
        <taxon>Fungi</taxon>
        <taxon>Fungi incertae sedis</taxon>
        <taxon>Mucoromycota</taxon>
        <taxon>Mucoromycotina</taxon>
        <taxon>Endogonomycetes</taxon>
        <taxon>Endogonales</taxon>
        <taxon>Endogonaceae</taxon>
        <taxon>Jimgerdemannia</taxon>
    </lineage>
</organism>
<name>A0A433D8L7_9FUNG</name>
<proteinExistence type="predicted"/>